<dbReference type="InterPro" id="IPR023214">
    <property type="entry name" value="HAD_sf"/>
</dbReference>
<dbReference type="InterPro" id="IPR041492">
    <property type="entry name" value="HAD_2"/>
</dbReference>
<dbReference type="PANTHER" id="PTHR46470">
    <property type="entry name" value="N-ACYLNEURAMINATE-9-PHOSPHATASE"/>
    <property type="match status" value="1"/>
</dbReference>
<keyword evidence="2 4" id="KW-0378">Hydrolase</keyword>
<evidence type="ECO:0000256" key="3">
    <source>
        <dbReference type="ARBA" id="ARBA00022842"/>
    </source>
</evidence>
<name>A0A398CHF0_9BACL</name>
<dbReference type="SUPFAM" id="SSF56784">
    <property type="entry name" value="HAD-like"/>
    <property type="match status" value="1"/>
</dbReference>
<keyword evidence="5" id="KW-1185">Reference proteome</keyword>
<keyword evidence="3" id="KW-0460">Magnesium</keyword>
<gene>
    <name evidence="4" type="ORF">D3H35_14110</name>
</gene>
<accession>A0A398CHF0</accession>
<dbReference type="InterPro" id="IPR036412">
    <property type="entry name" value="HAD-like_sf"/>
</dbReference>
<dbReference type="EMBL" id="QXJM01000039">
    <property type="protein sequence ID" value="RIE01910.1"/>
    <property type="molecule type" value="Genomic_DNA"/>
</dbReference>
<sequence>MGKRKRDLRGKSFVWFDLGYTLVYKPRERVYRSFLRENGIDRTEEEVGLAYHLADKYFMRAYPGVLAKEERLYFPWYLGVLNHKLGVEFGLSAQYERLMELQQRERSKWQPYPFSESVLRSLKRGSIGVGLISNWDATARRLLDEHGLAPYFDAIGVSSEVGWTKPEESIFRHSFALAGVAPEECVYVGDNYYDDIVGSARVGMDAILVNRYGRLGIEEIDHEPTVASIESLPEMVLQPHSNNGGDERVG</sequence>
<dbReference type="Gene3D" id="1.10.150.240">
    <property type="entry name" value="Putative phosphatase, domain 2"/>
    <property type="match status" value="1"/>
</dbReference>
<dbReference type="NCBIfam" id="TIGR01549">
    <property type="entry name" value="HAD-SF-IA-v1"/>
    <property type="match status" value="1"/>
</dbReference>
<evidence type="ECO:0000256" key="2">
    <source>
        <dbReference type="ARBA" id="ARBA00022801"/>
    </source>
</evidence>
<dbReference type="AlphaFoldDB" id="A0A398CHF0"/>
<dbReference type="InterPro" id="IPR023198">
    <property type="entry name" value="PGP-like_dom2"/>
</dbReference>
<dbReference type="SFLD" id="SFLDG01129">
    <property type="entry name" value="C1.5:_HAD__Beta-PGM__Phosphata"/>
    <property type="match status" value="1"/>
</dbReference>
<dbReference type="GO" id="GO:0016787">
    <property type="term" value="F:hydrolase activity"/>
    <property type="evidence" value="ECO:0007669"/>
    <property type="project" value="UniProtKB-KW"/>
</dbReference>
<dbReference type="InterPro" id="IPR006439">
    <property type="entry name" value="HAD-SF_hydro_IA"/>
</dbReference>
<evidence type="ECO:0000313" key="5">
    <source>
        <dbReference type="Proteomes" id="UP000266340"/>
    </source>
</evidence>
<comment type="caution">
    <text evidence="4">The sequence shown here is derived from an EMBL/GenBank/DDBJ whole genome shotgun (WGS) entry which is preliminary data.</text>
</comment>
<protein>
    <submittedName>
        <fullName evidence="4">HAD family hydrolase</fullName>
    </submittedName>
</protein>
<dbReference type="OrthoDB" id="9809962at2"/>
<evidence type="ECO:0000256" key="1">
    <source>
        <dbReference type="ARBA" id="ARBA00001946"/>
    </source>
</evidence>
<dbReference type="GO" id="GO:0044281">
    <property type="term" value="P:small molecule metabolic process"/>
    <property type="evidence" value="ECO:0007669"/>
    <property type="project" value="UniProtKB-ARBA"/>
</dbReference>
<proteinExistence type="predicted"/>
<dbReference type="Gene3D" id="3.40.50.1000">
    <property type="entry name" value="HAD superfamily/HAD-like"/>
    <property type="match status" value="1"/>
</dbReference>
<evidence type="ECO:0000313" key="4">
    <source>
        <dbReference type="EMBL" id="RIE01910.1"/>
    </source>
</evidence>
<comment type="cofactor">
    <cofactor evidence="1">
        <name>Mg(2+)</name>
        <dbReference type="ChEBI" id="CHEBI:18420"/>
    </cofactor>
</comment>
<dbReference type="Proteomes" id="UP000266340">
    <property type="component" value="Unassembled WGS sequence"/>
</dbReference>
<dbReference type="RefSeq" id="WP_119149961.1">
    <property type="nucleotide sequence ID" value="NZ_JBHSOV010000020.1"/>
</dbReference>
<dbReference type="SFLD" id="SFLDS00003">
    <property type="entry name" value="Haloacid_Dehalogenase"/>
    <property type="match status" value="1"/>
</dbReference>
<dbReference type="Pfam" id="PF13419">
    <property type="entry name" value="HAD_2"/>
    <property type="match status" value="1"/>
</dbReference>
<dbReference type="InterPro" id="IPR051400">
    <property type="entry name" value="HAD-like_hydrolase"/>
</dbReference>
<organism evidence="4 5">
    <name type="scientific">Cohnella faecalis</name>
    <dbReference type="NCBI Taxonomy" id="2315694"/>
    <lineage>
        <taxon>Bacteria</taxon>
        <taxon>Bacillati</taxon>
        <taxon>Bacillota</taxon>
        <taxon>Bacilli</taxon>
        <taxon>Bacillales</taxon>
        <taxon>Paenibacillaceae</taxon>
        <taxon>Cohnella</taxon>
    </lineage>
</organism>
<reference evidence="4 5" key="1">
    <citation type="submission" date="2018-09" db="EMBL/GenBank/DDBJ databases">
        <title>Cohnella cavernae sp. nov., isolated from a karst cave.</title>
        <authorList>
            <person name="Zhu H."/>
        </authorList>
    </citation>
    <scope>NUCLEOTIDE SEQUENCE [LARGE SCALE GENOMIC DNA]</scope>
    <source>
        <strain evidence="4 5">K2E09-144</strain>
    </source>
</reference>